<protein>
    <submittedName>
        <fullName evidence="1">Uncharacterized protein</fullName>
    </submittedName>
</protein>
<comment type="caution">
    <text evidence="1">The sequence shown here is derived from an EMBL/GenBank/DDBJ whole genome shotgun (WGS) entry which is preliminary data.</text>
</comment>
<reference evidence="2" key="1">
    <citation type="submission" date="2020-06" db="EMBL/GenBank/DDBJ databases">
        <title>Draft genomic sequecing of Geomonas sp. Red745.</title>
        <authorList>
            <person name="Itoh H."/>
            <person name="Xu Z.X."/>
            <person name="Ushijima N."/>
            <person name="Masuda Y."/>
            <person name="Shiratori Y."/>
            <person name="Senoo K."/>
        </authorList>
    </citation>
    <scope>NUCLEOTIDE SEQUENCE [LARGE SCALE GENOMIC DNA]</scope>
    <source>
        <strain evidence="2">Red745</strain>
    </source>
</reference>
<accession>A0A6V8NCS5</accession>
<sequence length="61" mass="6343">MSVSRVLQREAAVAVMGVKGSNGVTAGTGDWVFSGFSLTDDIATKVITQQGVGAWKTRKTA</sequence>
<organism evidence="1 2">
    <name type="scientific">Geomonas limicola</name>
    <dbReference type="NCBI Taxonomy" id="2740186"/>
    <lineage>
        <taxon>Bacteria</taxon>
        <taxon>Pseudomonadati</taxon>
        <taxon>Thermodesulfobacteriota</taxon>
        <taxon>Desulfuromonadia</taxon>
        <taxon>Geobacterales</taxon>
        <taxon>Geobacteraceae</taxon>
        <taxon>Geomonas</taxon>
    </lineage>
</organism>
<dbReference type="Proteomes" id="UP000587586">
    <property type="component" value="Unassembled WGS sequence"/>
</dbReference>
<evidence type="ECO:0000313" key="2">
    <source>
        <dbReference type="Proteomes" id="UP000587586"/>
    </source>
</evidence>
<dbReference type="EMBL" id="BLXZ01000006">
    <property type="protein sequence ID" value="GFO69684.1"/>
    <property type="molecule type" value="Genomic_DNA"/>
</dbReference>
<proteinExistence type="predicted"/>
<name>A0A6V8NCS5_9BACT</name>
<dbReference type="AlphaFoldDB" id="A0A6V8NCS5"/>
<evidence type="ECO:0000313" key="1">
    <source>
        <dbReference type="EMBL" id="GFO69684.1"/>
    </source>
</evidence>
<keyword evidence="2" id="KW-1185">Reference proteome</keyword>
<gene>
    <name evidence="1" type="ORF">GMLC_32630</name>
</gene>